<dbReference type="InterPro" id="IPR012334">
    <property type="entry name" value="Pectin_lyas_fold"/>
</dbReference>
<evidence type="ECO:0000256" key="1">
    <source>
        <dbReference type="SAM" id="MobiDB-lite"/>
    </source>
</evidence>
<keyword evidence="2" id="KW-0812">Transmembrane</keyword>
<dbReference type="InterPro" id="IPR022038">
    <property type="entry name" value="Ig-like_bact"/>
</dbReference>
<evidence type="ECO:0000259" key="4">
    <source>
        <dbReference type="Pfam" id="PF00754"/>
    </source>
</evidence>
<dbReference type="Proteomes" id="UP000029066">
    <property type="component" value="Unassembled WGS sequence"/>
</dbReference>
<reference evidence="6 7" key="1">
    <citation type="submission" date="2014-03" db="EMBL/GenBank/DDBJ databases">
        <title>Genomics of Bifidobacteria.</title>
        <authorList>
            <person name="Ventura M."/>
            <person name="Milani C."/>
            <person name="Lugli G.A."/>
        </authorList>
    </citation>
    <scope>NUCLEOTIDE SEQUENCE [LARGE SCALE GENOMIC DNA]</scope>
    <source>
        <strain evidence="6 7">DSM 23967</strain>
    </source>
</reference>
<protein>
    <submittedName>
        <fullName evidence="6">Carbohydrate binding domain protein</fullName>
    </submittedName>
</protein>
<comment type="caution">
    <text evidence="6">The sequence shown here is derived from an EMBL/GenBank/DDBJ whole genome shotgun (WGS) entry which is preliminary data.</text>
</comment>
<feature type="region of interest" description="Disordered" evidence="1">
    <location>
        <begin position="740"/>
        <end position="763"/>
    </location>
</feature>
<dbReference type="OrthoDB" id="3333873at2"/>
<keyword evidence="2" id="KW-1133">Transmembrane helix</keyword>
<evidence type="ECO:0000256" key="3">
    <source>
        <dbReference type="SAM" id="SignalP"/>
    </source>
</evidence>
<organism evidence="6 7">
    <name type="scientific">Bifidobacterium saguini DSM 23967</name>
    <dbReference type="NCBI Taxonomy" id="1437607"/>
    <lineage>
        <taxon>Bacteria</taxon>
        <taxon>Bacillati</taxon>
        <taxon>Actinomycetota</taxon>
        <taxon>Actinomycetes</taxon>
        <taxon>Bifidobacteriales</taxon>
        <taxon>Bifidobacteriaceae</taxon>
        <taxon>Bifidobacterium</taxon>
    </lineage>
</organism>
<feature type="signal peptide" evidence="3">
    <location>
        <begin position="1"/>
        <end position="31"/>
    </location>
</feature>
<dbReference type="InterPro" id="IPR011050">
    <property type="entry name" value="Pectin_lyase_fold/virulence"/>
</dbReference>
<feature type="domain" description="F5/8 type C" evidence="4">
    <location>
        <begin position="1016"/>
        <end position="1150"/>
    </location>
</feature>
<dbReference type="RefSeq" id="WP_081890082.1">
    <property type="nucleotide sequence ID" value="NZ_JDUT01000008.1"/>
</dbReference>
<dbReference type="Gene3D" id="2.60.120.260">
    <property type="entry name" value="Galactose-binding domain-like"/>
    <property type="match status" value="2"/>
</dbReference>
<dbReference type="EMBL" id="JGZN01000013">
    <property type="protein sequence ID" value="KFI91729.1"/>
    <property type="molecule type" value="Genomic_DNA"/>
</dbReference>
<dbReference type="Pfam" id="PF07523">
    <property type="entry name" value="Big_3"/>
    <property type="match status" value="3"/>
</dbReference>
<evidence type="ECO:0000313" key="6">
    <source>
        <dbReference type="EMBL" id="KFI91729.1"/>
    </source>
</evidence>
<dbReference type="InterPro" id="IPR000421">
    <property type="entry name" value="FA58C"/>
</dbReference>
<sequence length="1400" mass="148795">MAASNVQKIFGGVVAAATLCAGILVVPAAYAEDTDNPVPATGTTYYVDCSAKENGNGTDQNSPLNSFAAANSVTLQAGDQLLFKRGTTCTGDSQTVDGATIKAALRIVNVKGTAEAPVIISDYGDANADAPKLAGDGVADVVLLRNSEYITVQNLDISNTDPEADHYKYMRRGITAENDNAGELSGIVIRNNAIHDIYGEKQKDLGGSAAIQLENYGRSIPVDGATQTKGSIKSDTSRKTPSWFNDVQIVGNTITDVNRSGINMSSDFRCREDVAWECGVSGSLRDQYAWTPNTNLYIAENTLKNIGGDGIVVQMSDGTVVEKNYLENAASVSGQGSNAGIWNWNSDNTLFQYNEVTNTQKTSGNNDGTAWDFDYGTRNTVFQYNYSHDNAGGATLVCACTDWYKWQNNNAELIGTALGGTFRYNLSVNDGVASKPCDGSSNTYRTVTLDGITDMNYYNNTTILPKGTNVTFSNNAQNAGVTYNNNVIIAQDGTAMADQNDKLNSDGFQINYGNNLYVGGDKNMWAKVNENGNKYVALADYIAATGLDLEAVAKGDLSTLYSAKATAYAAGKGRAMATDNFPFAISNTYLTGDNALKTRDFPHGFNHAKQTYGTQHVVSGWSAPAVGAFQGSDTTETGDVADLAAGKSVTIDAPGNATLEIKATTASDAVLEAGLANDRDYVQKTSGAGEQVLHVRTSSDVSKVTLTNAGKSGEITGISVKTVYDQLWDGSFENINLGTNSEPWNGISPWTPANRDRSKNRDTYKDSRFKRYRSDLNQTDAVVSGERAAKLGKSDGVSFTQIDQRNIPAEPGKTYELGFWITTGASNDETPSTVSATVRYRKEGSGAGGNFSQYSTALLNKTVDAETAKGGEKVYVSGTFTVPWDAAADSALWVNIQQPDLADSSAAYVDNVTLVEAAAPATDIESIAVTKQPSKADYQIGESLDTAGLEVTATLADGTTRVLDASEYTLLGFDSSKAGVVPVTVKLNVDGSKVARFRVRVQNVTNLANKFCSSAAASDVQTKWGTSSAKYTCDNNLSTNWSNWKDSSETAPANPSWLNWTFDQKYELSKLEFYLDQTKAEAAPEQFKVQYLADDGSWVDTDIIGKPDASNPSTPTTVDLNSLPATKAISLIITPANYGSDYPYSKVAEVKIFQAADPLPTLDSLKIAAEPSQTEYTEGDMFSASGLKVQGTWSDGSTDELSSGEYTLAATNAAGEAVDLDQPLPAGDLTITVTSADNAEAKATFTVTVAHKQPEPEPELTITSIAVAQNPTKTTYTVGGQFSADGLKVNAALSDGTTRELGASEYKLTAFDASDNPVDLTKPFTTAGEFNVVVTLKSDTTKTATFTVTVKAKGNSNQNKPSTQKGDKLTDTGSSVTIIAGVVVALVIVGGVLLINRKRH</sequence>
<dbReference type="Pfam" id="PF00754">
    <property type="entry name" value="F5_F8_type_C"/>
    <property type="match status" value="1"/>
</dbReference>
<feature type="domain" description="Ig-like" evidence="5">
    <location>
        <begin position="932"/>
        <end position="999"/>
    </location>
</feature>
<dbReference type="Gene3D" id="2.60.40.3630">
    <property type="match status" value="3"/>
</dbReference>
<dbReference type="Gene3D" id="2.160.20.10">
    <property type="entry name" value="Single-stranded right-handed beta-helix, Pectin lyase-like"/>
    <property type="match status" value="1"/>
</dbReference>
<proteinExistence type="predicted"/>
<feature type="chain" id="PRO_5001819881" evidence="3">
    <location>
        <begin position="32"/>
        <end position="1400"/>
    </location>
</feature>
<dbReference type="InterPro" id="IPR008979">
    <property type="entry name" value="Galactose-bd-like_sf"/>
</dbReference>
<feature type="domain" description="Ig-like" evidence="5">
    <location>
        <begin position="1270"/>
        <end position="1350"/>
    </location>
</feature>
<keyword evidence="2" id="KW-0472">Membrane</keyword>
<dbReference type="SUPFAM" id="SSF51126">
    <property type="entry name" value="Pectin lyase-like"/>
    <property type="match status" value="1"/>
</dbReference>
<dbReference type="InterPro" id="IPR006626">
    <property type="entry name" value="PbH1"/>
</dbReference>
<dbReference type="SMART" id="SM00710">
    <property type="entry name" value="PbH1"/>
    <property type="match status" value="8"/>
</dbReference>
<feature type="domain" description="Ig-like" evidence="5">
    <location>
        <begin position="1170"/>
        <end position="1249"/>
    </location>
</feature>
<evidence type="ECO:0000259" key="5">
    <source>
        <dbReference type="Pfam" id="PF07523"/>
    </source>
</evidence>
<keyword evidence="3" id="KW-0732">Signal</keyword>
<evidence type="ECO:0000256" key="2">
    <source>
        <dbReference type="SAM" id="Phobius"/>
    </source>
</evidence>
<accession>A0A087D879</accession>
<dbReference type="SUPFAM" id="SSF49785">
    <property type="entry name" value="Galactose-binding domain-like"/>
    <property type="match status" value="1"/>
</dbReference>
<feature type="transmembrane region" description="Helical" evidence="2">
    <location>
        <begin position="1376"/>
        <end position="1395"/>
    </location>
</feature>
<name>A0A087D879_9BIFI</name>
<evidence type="ECO:0000313" key="7">
    <source>
        <dbReference type="Proteomes" id="UP000029066"/>
    </source>
</evidence>
<dbReference type="STRING" id="1437607.BISA_1016"/>
<gene>
    <name evidence="6" type="ORF">BISA_1016</name>
</gene>
<feature type="compositionally biased region" description="Basic and acidic residues" evidence="1">
    <location>
        <begin position="754"/>
        <end position="763"/>
    </location>
</feature>